<dbReference type="RefSeq" id="WP_019510830.1">
    <property type="nucleotide sequence ID" value="NC_023036.2"/>
</dbReference>
<dbReference type="GeneID" id="43450740"/>
<proteinExistence type="predicted"/>
<accession>V5XIS4</accession>
<sequence length="104" mass="11193">MRRRSALHLLWTLPLATALSAVPLYWGTLAVCGVSGCSGGGYGPSYSPDHHWIIAFVVVGLLYATAIIAVPRGRFGLRLVIGLALGVMVAGYLIVHAWTMKYRP</sequence>
<protein>
    <recommendedName>
        <fullName evidence="4">Transmembrane protein</fullName>
    </recommendedName>
</protein>
<gene>
    <name evidence="2" type="ORF">D174_14740</name>
</gene>
<dbReference type="HOGENOM" id="CLU_2247059_0_0_11"/>
<keyword evidence="3" id="KW-1185">Reference proteome</keyword>
<reference evidence="2 3" key="1">
    <citation type="journal article" date="2014" name="Genome Announc.">
        <title>Complete Genome Sequence of Sterol-Transforming Mycobacterium neoaurum Strain VKM Ac-1815D.</title>
        <authorList>
            <person name="Shtratnikova V.Y."/>
            <person name="Bragin E.Y."/>
            <person name="Dovbnya D.V."/>
            <person name="Pekov Y.A."/>
            <person name="Schelkunov M.I."/>
            <person name="Strizhov N."/>
            <person name="Ivashina T.V."/>
            <person name="Ashapkin V.V."/>
            <person name="Donova M.V."/>
        </authorList>
    </citation>
    <scope>NUCLEOTIDE SEQUENCE [LARGE SCALE GENOMIC DNA]</scope>
    <source>
        <strain evidence="2 3">VKM Ac-1815D</strain>
    </source>
</reference>
<keyword evidence="1" id="KW-0812">Transmembrane</keyword>
<keyword evidence="1" id="KW-0472">Membrane</keyword>
<organism evidence="2 3">
    <name type="scientific">Mycolicibacterium neoaurum VKM Ac-1815D</name>
    <dbReference type="NCBI Taxonomy" id="700508"/>
    <lineage>
        <taxon>Bacteria</taxon>
        <taxon>Bacillati</taxon>
        <taxon>Actinomycetota</taxon>
        <taxon>Actinomycetes</taxon>
        <taxon>Mycobacteriales</taxon>
        <taxon>Mycobacteriaceae</taxon>
        <taxon>Mycolicibacterium</taxon>
    </lineage>
</organism>
<keyword evidence="1" id="KW-1133">Transmembrane helix</keyword>
<evidence type="ECO:0000256" key="1">
    <source>
        <dbReference type="SAM" id="Phobius"/>
    </source>
</evidence>
<dbReference type="eggNOG" id="ENOG5030RI9">
    <property type="taxonomic scope" value="Bacteria"/>
</dbReference>
<dbReference type="Proteomes" id="UP000018763">
    <property type="component" value="Chromosome"/>
</dbReference>
<dbReference type="EMBL" id="CP006936">
    <property type="protein sequence ID" value="AHC27947.1"/>
    <property type="molecule type" value="Genomic_DNA"/>
</dbReference>
<dbReference type="KEGG" id="mne:D174_14740"/>
<name>V5XIS4_MYCNE</name>
<dbReference type="AlphaFoldDB" id="V5XIS4"/>
<feature type="transmembrane region" description="Helical" evidence="1">
    <location>
        <begin position="52"/>
        <end position="70"/>
    </location>
</feature>
<evidence type="ECO:0000313" key="2">
    <source>
        <dbReference type="EMBL" id="AHC27947.1"/>
    </source>
</evidence>
<evidence type="ECO:0008006" key="4">
    <source>
        <dbReference type="Google" id="ProtNLM"/>
    </source>
</evidence>
<feature type="transmembrane region" description="Helical" evidence="1">
    <location>
        <begin position="77"/>
        <end position="98"/>
    </location>
</feature>
<evidence type="ECO:0000313" key="3">
    <source>
        <dbReference type="Proteomes" id="UP000018763"/>
    </source>
</evidence>